<evidence type="ECO:0000313" key="1">
    <source>
        <dbReference type="EMBL" id="MBM6617410.1"/>
    </source>
</evidence>
<dbReference type="PANTHER" id="PTHR40051">
    <property type="entry name" value="IG HYPOTHETICAL 15966"/>
    <property type="match status" value="1"/>
</dbReference>
<name>A0ABS2DG21_9BACI</name>
<sequence>MIRDRGNIKWTSMMLPEHVKLLRDWAKEDEFETKEEIDEQQLEQMNEVICDAMTYGASICLTYFEGTKHYTITGTVHYVDEIEQKLRIMTSEGIRKHIPIQAITDVKEVDKEGF</sequence>
<reference evidence="1 2" key="1">
    <citation type="submission" date="2021-02" db="EMBL/GenBank/DDBJ databases">
        <title>Bacillus sp. RD4P76, an endophyte from a halophyte.</title>
        <authorList>
            <person name="Sun J.-Q."/>
        </authorList>
    </citation>
    <scope>NUCLEOTIDE SEQUENCE [LARGE SCALE GENOMIC DNA]</scope>
    <source>
        <strain evidence="1 2">RD4P76</strain>
    </source>
</reference>
<dbReference type="InterPro" id="IPR014962">
    <property type="entry name" value="YolD"/>
</dbReference>
<keyword evidence="2" id="KW-1185">Reference proteome</keyword>
<organism evidence="1 2">
    <name type="scientific">Bacillus suaedaesalsae</name>
    <dbReference type="NCBI Taxonomy" id="2810349"/>
    <lineage>
        <taxon>Bacteria</taxon>
        <taxon>Bacillati</taxon>
        <taxon>Bacillota</taxon>
        <taxon>Bacilli</taxon>
        <taxon>Bacillales</taxon>
        <taxon>Bacillaceae</taxon>
        <taxon>Bacillus</taxon>
    </lineage>
</organism>
<dbReference type="EMBL" id="JAFELM010000021">
    <property type="protein sequence ID" value="MBM6617410.1"/>
    <property type="molecule type" value="Genomic_DNA"/>
</dbReference>
<evidence type="ECO:0000313" key="2">
    <source>
        <dbReference type="Proteomes" id="UP001518925"/>
    </source>
</evidence>
<accession>A0ABS2DG21</accession>
<dbReference type="Pfam" id="PF08863">
    <property type="entry name" value="YolD"/>
    <property type="match status" value="1"/>
</dbReference>
<protein>
    <submittedName>
        <fullName evidence="1">YolD-like family protein</fullName>
    </submittedName>
</protein>
<dbReference type="Proteomes" id="UP001518925">
    <property type="component" value="Unassembled WGS sequence"/>
</dbReference>
<proteinExistence type="predicted"/>
<dbReference type="PANTHER" id="PTHR40051:SF1">
    <property type="entry name" value="YOLD-LIKE FAMILY PROTEIN"/>
    <property type="match status" value="1"/>
</dbReference>
<dbReference type="RefSeq" id="WP_204202780.1">
    <property type="nucleotide sequence ID" value="NZ_JAFELM010000021.1"/>
</dbReference>
<comment type="caution">
    <text evidence="1">The sequence shown here is derived from an EMBL/GenBank/DDBJ whole genome shotgun (WGS) entry which is preliminary data.</text>
</comment>
<gene>
    <name evidence="1" type="ORF">JR050_06935</name>
</gene>